<feature type="compositionally biased region" description="Low complexity" evidence="1">
    <location>
        <begin position="289"/>
        <end position="310"/>
    </location>
</feature>
<dbReference type="HOGENOM" id="CLU_897482_0_0_1"/>
<dbReference type="RefSeq" id="XP_001911818.1">
    <property type="nucleotide sequence ID" value="XM_001911783.1"/>
</dbReference>
<sequence>MQDRTLLPKKKTTPGAMFAMVDPAVNSGFQSFGGNNQHSSFVFSSPHKPAKSSPLSYAPMRIPSPTLPSDDAPDMMLSSPLGPSSDSSHLRMSQSSPIRSSFDNNESSGPQPKFRFANRNPAKNSNPLVKKRNDVQDSRRRLFLNNVRQRQEDKKFQRRGGQDEVRYLPSTCTFLFSQLTAPGQIARLEFNRLQNERLAYLDRERAKNPYALWEQELEDEHRSLQSQQRQMQQQNPDEMMLDALEEAEMAEIAQAEALLHQDNNSSRHINQDDSFDDDEDWDELFMEAIQTSQQHHIQGQQSGGQDVEMS</sequence>
<dbReference type="VEuPathDB" id="FungiDB:PODANS_2_10090"/>
<organism evidence="2">
    <name type="scientific">Podospora anserina (strain S / ATCC MYA-4624 / DSM 980 / FGSC 10383)</name>
    <name type="common">Pleurage anserina</name>
    <dbReference type="NCBI Taxonomy" id="515849"/>
    <lineage>
        <taxon>Eukaryota</taxon>
        <taxon>Fungi</taxon>
        <taxon>Dikarya</taxon>
        <taxon>Ascomycota</taxon>
        <taxon>Pezizomycotina</taxon>
        <taxon>Sordariomycetes</taxon>
        <taxon>Sordariomycetidae</taxon>
        <taxon>Sordariales</taxon>
        <taxon>Podosporaceae</taxon>
        <taxon>Podospora</taxon>
        <taxon>Podospora anserina</taxon>
    </lineage>
</organism>
<dbReference type="EMBL" id="FO904937">
    <property type="protein sequence ID" value="CDP26049.1"/>
    <property type="molecule type" value="Genomic_DNA"/>
</dbReference>
<protein>
    <submittedName>
        <fullName evidence="2">Podospora anserina S mat+ genomic DNA chromosome 2, supercontig 2</fullName>
    </submittedName>
</protein>
<feature type="region of interest" description="Disordered" evidence="1">
    <location>
        <begin position="259"/>
        <end position="310"/>
    </location>
</feature>
<feature type="compositionally biased region" description="Acidic residues" evidence="1">
    <location>
        <begin position="273"/>
        <end position="285"/>
    </location>
</feature>
<dbReference type="GeneID" id="6195510"/>
<dbReference type="Proteomes" id="UP000001197">
    <property type="component" value="Chromosome 2"/>
</dbReference>
<evidence type="ECO:0000313" key="4">
    <source>
        <dbReference type="Proteomes" id="UP000001197"/>
    </source>
</evidence>
<reference evidence="4" key="3">
    <citation type="journal article" date="2014" name="Genetics">
        <title>Maintaining two mating types: Structure of the mating type locus and its role in heterokaryosis in Podospora anserina.</title>
        <authorList>
            <person name="Grognet P."/>
            <person name="Bidard F."/>
            <person name="Kuchly C."/>
            <person name="Tong L.C.H."/>
            <person name="Coppin E."/>
            <person name="Benkhali J.A."/>
            <person name="Couloux A."/>
            <person name="Wincker P."/>
            <person name="Debuchy R."/>
            <person name="Silar P."/>
        </authorList>
    </citation>
    <scope>GENOME REANNOTATION</scope>
    <source>
        <strain evidence="4">S / ATCC MYA-4624 / DSM 980 / FGSC 10383</strain>
    </source>
</reference>
<dbReference type="InParanoid" id="B2B768"/>
<dbReference type="KEGG" id="pan:PODANSg8863"/>
<feature type="region of interest" description="Disordered" evidence="1">
    <location>
        <begin position="29"/>
        <end position="140"/>
    </location>
</feature>
<name>B2B768_PODAN</name>
<feature type="compositionally biased region" description="Basic and acidic residues" evidence="1">
    <location>
        <begin position="131"/>
        <end position="140"/>
    </location>
</feature>
<reference evidence="2" key="2">
    <citation type="submission" date="2008-07" db="EMBL/GenBank/DDBJ databases">
        <authorList>
            <person name="Genoscope - CEA"/>
        </authorList>
    </citation>
    <scope>NUCLEOTIDE SEQUENCE</scope>
    <source>
        <strain evidence="2">S mat+</strain>
    </source>
</reference>
<gene>
    <name evidence="2" type="ORF">PODANS_2_10090</name>
</gene>
<dbReference type="eggNOG" id="ENOG502SCE7">
    <property type="taxonomic scope" value="Eukaryota"/>
</dbReference>
<proteinExistence type="predicted"/>
<feature type="compositionally biased region" description="Low complexity" evidence="1">
    <location>
        <begin position="74"/>
        <end position="87"/>
    </location>
</feature>
<dbReference type="STRING" id="515849.B2B768"/>
<evidence type="ECO:0000256" key="1">
    <source>
        <dbReference type="SAM" id="MobiDB-lite"/>
    </source>
</evidence>
<dbReference type="AlphaFoldDB" id="B2B768"/>
<keyword evidence="4" id="KW-1185">Reference proteome</keyword>
<dbReference type="EMBL" id="CU640366">
    <property type="protein sequence ID" value="CAP73646.1"/>
    <property type="molecule type" value="Genomic_DNA"/>
</dbReference>
<evidence type="ECO:0000313" key="2">
    <source>
        <dbReference type="EMBL" id="CAP73646.1"/>
    </source>
</evidence>
<reference evidence="2 4" key="1">
    <citation type="journal article" date="2008" name="Genome Biol.">
        <title>The genome sequence of the model ascomycete fungus Podospora anserina.</title>
        <authorList>
            <person name="Espagne E."/>
            <person name="Lespinet O."/>
            <person name="Malagnac F."/>
            <person name="Da Silva C."/>
            <person name="Jaillon O."/>
            <person name="Porcel B.M."/>
            <person name="Couloux A."/>
            <person name="Aury J.-M."/>
            <person name="Segurens B."/>
            <person name="Poulain J."/>
            <person name="Anthouard V."/>
            <person name="Grossetete S."/>
            <person name="Khalili H."/>
            <person name="Coppin E."/>
            <person name="Dequard-Chablat M."/>
            <person name="Picard M."/>
            <person name="Contamine V."/>
            <person name="Arnaise S."/>
            <person name="Bourdais A."/>
            <person name="Berteaux-Lecellier V."/>
            <person name="Gautheret D."/>
            <person name="de Vries R.P."/>
            <person name="Battaglia E."/>
            <person name="Coutinho P.M."/>
            <person name="Danchin E.G.J."/>
            <person name="Henrissat B."/>
            <person name="El Khoury R."/>
            <person name="Sainsard-Chanet A."/>
            <person name="Boivin A."/>
            <person name="Pinan-Lucarre B."/>
            <person name="Sellem C.H."/>
            <person name="Debuchy R."/>
            <person name="Wincker P."/>
            <person name="Weissenbach J."/>
            <person name="Silar P."/>
        </authorList>
    </citation>
    <scope>NUCLEOTIDE SEQUENCE [LARGE SCALE GENOMIC DNA]</scope>
    <source>
        <strain evidence="4">S / ATCC MYA-4624 / DSM 980 / FGSC 10383</strain>
        <strain evidence="2">S mat+</strain>
    </source>
</reference>
<accession>B2B768</accession>
<feature type="compositionally biased region" description="Polar residues" evidence="1">
    <location>
        <begin position="29"/>
        <end position="43"/>
    </location>
</feature>
<feature type="compositionally biased region" description="Polar residues" evidence="1">
    <location>
        <begin position="90"/>
        <end position="110"/>
    </location>
</feature>
<dbReference type="OrthoDB" id="5279705at2759"/>
<evidence type="ECO:0000313" key="3">
    <source>
        <dbReference type="EMBL" id="CDP26049.1"/>
    </source>
</evidence>
<reference evidence="3" key="4">
    <citation type="submission" date="2014-09" db="EMBL/GenBank/DDBJ databases">
        <title>Maintaining two mating types: Structure of the mating type locus and its role in heterokaryosis in Podospora anserina.</title>
        <authorList>
            <person name="Grognet P."/>
            <person name="Bidard F."/>
            <person name="Kuchly C."/>
            <person name="Chan Ho Tong L."/>
            <person name="Coppin E."/>
            <person name="Ait Benkhali J."/>
            <person name="Couloux A."/>
            <person name="Wincker P."/>
            <person name="Debuchy R."/>
            <person name="Silar P."/>
        </authorList>
    </citation>
    <scope>NUCLEOTIDE SEQUENCE</scope>
</reference>